<evidence type="ECO:0000256" key="3">
    <source>
        <dbReference type="SAM" id="MobiDB-lite"/>
    </source>
</evidence>
<feature type="region of interest" description="Disordered" evidence="3">
    <location>
        <begin position="262"/>
        <end position="362"/>
    </location>
</feature>
<dbReference type="EMBL" id="APJO01001163">
    <property type="protein sequence ID" value="KFM22520.1"/>
    <property type="molecule type" value="Genomic_DNA"/>
</dbReference>
<dbReference type="Gene3D" id="3.30.470.20">
    <property type="entry name" value="ATP-grasp fold, B domain"/>
    <property type="match status" value="1"/>
</dbReference>
<keyword evidence="5" id="KW-0418">Kinase</keyword>
<comment type="caution">
    <text evidence="5">The sequence shown here is derived from an EMBL/GenBank/DDBJ whole genome shotgun (WGS) entry which is preliminary data.</text>
</comment>
<protein>
    <submittedName>
        <fullName evidence="5">Inositol hexakisphosphate and diphosphoinositol-pentakisphosphate kinase 1</fullName>
    </submittedName>
</protein>
<dbReference type="OrthoDB" id="18042at2759"/>
<sequence>MVGQQQAKQDGAPPAINRVHSAPRLSQGEDALPKIVVGICAMDKKARSKQMANIMKRLSRYGEFEVVVFGDDTILNAPVEDWPVVGCLLAWHSKGFPLKKAQQYVVLRRPYLVNDVFAQDLLLDRRLVYRKLVGFVETEDYVELKGERICKPFVEKPASGDDHNIYIYYPFSMGGGVKRLFRKVNNRSADYDATHPGTVRRDASYIYEDFLTTGGTDVKVYTIGPRYAHAEARKSPVVDGKVQRAADGKELRFPVLLSPQVRTAGRGGCGRGHRRSLWGSWDGETSGVQEPAGRRGARPSLPRTPGAPGTPPDPAKHSPTTPTPHPSRRRRRRPEWCPWPSASASAALTSCVPSAASRTSAT</sequence>
<dbReference type="InterPro" id="IPR037446">
    <property type="entry name" value="His_Pase_VIP1"/>
</dbReference>
<evidence type="ECO:0000256" key="1">
    <source>
        <dbReference type="ARBA" id="ARBA00033696"/>
    </source>
</evidence>
<dbReference type="eggNOG" id="KOG1057">
    <property type="taxonomic scope" value="Eukaryota"/>
</dbReference>
<dbReference type="PANTHER" id="PTHR12750">
    <property type="entry name" value="DIPHOSPHOINOSITOL PENTAKISPHOSPHATE KINASE"/>
    <property type="match status" value="1"/>
</dbReference>
<dbReference type="Pfam" id="PF18086">
    <property type="entry name" value="PPIP5K2_N"/>
    <property type="match status" value="1"/>
</dbReference>
<evidence type="ECO:0000313" key="5">
    <source>
        <dbReference type="EMBL" id="KFM22520.1"/>
    </source>
</evidence>
<organism evidence="5 6">
    <name type="scientific">Auxenochlorella protothecoides</name>
    <name type="common">Green microalga</name>
    <name type="synonym">Chlorella protothecoides</name>
    <dbReference type="NCBI Taxonomy" id="3075"/>
    <lineage>
        <taxon>Eukaryota</taxon>
        <taxon>Viridiplantae</taxon>
        <taxon>Chlorophyta</taxon>
        <taxon>core chlorophytes</taxon>
        <taxon>Trebouxiophyceae</taxon>
        <taxon>Chlorellales</taxon>
        <taxon>Chlorellaceae</taxon>
        <taxon>Auxenochlorella</taxon>
    </lineage>
</organism>
<dbReference type="GO" id="GO:0033857">
    <property type="term" value="F:5-diphosphoinositol pentakisphosphate 1-kinase activity"/>
    <property type="evidence" value="ECO:0007669"/>
    <property type="project" value="TreeGrafter"/>
</dbReference>
<proteinExistence type="predicted"/>
<keyword evidence="5" id="KW-0808">Transferase</keyword>
<dbReference type="Proteomes" id="UP000028924">
    <property type="component" value="Unassembled WGS sequence"/>
</dbReference>
<keyword evidence="6" id="KW-1185">Reference proteome</keyword>
<evidence type="ECO:0000256" key="2">
    <source>
        <dbReference type="ARBA" id="ARBA00034629"/>
    </source>
</evidence>
<evidence type="ECO:0000259" key="4">
    <source>
        <dbReference type="Pfam" id="PF18086"/>
    </source>
</evidence>
<dbReference type="InterPro" id="IPR040557">
    <property type="entry name" value="VIP1_N"/>
</dbReference>
<feature type="region of interest" description="Disordered" evidence="3">
    <location>
        <begin position="1"/>
        <end position="23"/>
    </location>
</feature>
<gene>
    <name evidence="5" type="ORF">F751_0078</name>
</gene>
<evidence type="ECO:0000313" key="6">
    <source>
        <dbReference type="Proteomes" id="UP000028924"/>
    </source>
</evidence>
<dbReference type="AlphaFoldDB" id="A0A087S9W6"/>
<dbReference type="KEGG" id="apro:F751_0078"/>
<accession>A0A087S9W6</accession>
<comment type="catalytic activity">
    <reaction evidence="2">
        <text>1D-myo-inositol hexakisphosphate + ATP = 1-diphospho-1D-myo-inositol 2,3,4,5,6-pentakisphosphate + ADP</text>
        <dbReference type="Rhea" id="RHEA:37459"/>
        <dbReference type="ChEBI" id="CHEBI:30616"/>
        <dbReference type="ChEBI" id="CHEBI:58130"/>
        <dbReference type="ChEBI" id="CHEBI:74946"/>
        <dbReference type="ChEBI" id="CHEBI:456216"/>
        <dbReference type="EC" id="2.7.4.24"/>
    </reaction>
    <physiologicalReaction direction="left-to-right" evidence="2">
        <dbReference type="Rhea" id="RHEA:37460"/>
    </physiologicalReaction>
</comment>
<dbReference type="PANTHER" id="PTHR12750:SF9">
    <property type="entry name" value="INOSITOL HEXAKISPHOSPHATE AND DIPHOSPHOINOSITOL-PENTAKISPHOSPHATE KINASE"/>
    <property type="match status" value="1"/>
</dbReference>
<dbReference type="STRING" id="3075.A0A087S9W6"/>
<dbReference type="GeneID" id="23611469"/>
<dbReference type="GO" id="GO:0032958">
    <property type="term" value="P:inositol phosphate biosynthetic process"/>
    <property type="evidence" value="ECO:0007669"/>
    <property type="project" value="TreeGrafter"/>
</dbReference>
<comment type="catalytic activity">
    <reaction evidence="1">
        <text>5-diphospho-1D-myo-inositol 1,2,3,4,6-pentakisphosphate + ATP + H(+) = 1,5-bis(diphospho)-1D-myo-inositol 2,3,4,6-tetrakisphosphate + ADP</text>
        <dbReference type="Rhea" id="RHEA:10276"/>
        <dbReference type="ChEBI" id="CHEBI:15378"/>
        <dbReference type="ChEBI" id="CHEBI:30616"/>
        <dbReference type="ChEBI" id="CHEBI:58628"/>
        <dbReference type="ChEBI" id="CHEBI:77983"/>
        <dbReference type="ChEBI" id="CHEBI:456216"/>
        <dbReference type="EC" id="2.7.4.24"/>
    </reaction>
    <physiologicalReaction direction="left-to-right" evidence="1">
        <dbReference type="Rhea" id="RHEA:10277"/>
    </physiologicalReaction>
</comment>
<reference evidence="5 6" key="1">
    <citation type="journal article" date="2014" name="BMC Genomics">
        <title>Oil accumulation mechanisms of the oleaginous microalga Chlorella protothecoides revealed through its genome, transcriptomes, and proteomes.</title>
        <authorList>
            <person name="Gao C."/>
            <person name="Wang Y."/>
            <person name="Shen Y."/>
            <person name="Yan D."/>
            <person name="He X."/>
            <person name="Dai J."/>
            <person name="Wu Q."/>
        </authorList>
    </citation>
    <scope>NUCLEOTIDE SEQUENCE [LARGE SCALE GENOMIC DNA]</scope>
    <source>
        <strain evidence="5 6">0710</strain>
    </source>
</reference>
<dbReference type="GO" id="GO:0000828">
    <property type="term" value="F:inositol hexakisphosphate kinase activity"/>
    <property type="evidence" value="ECO:0007669"/>
    <property type="project" value="TreeGrafter"/>
</dbReference>
<dbReference type="GO" id="GO:0006020">
    <property type="term" value="P:inositol metabolic process"/>
    <property type="evidence" value="ECO:0007669"/>
    <property type="project" value="TreeGrafter"/>
</dbReference>
<feature type="domain" description="VIP1 N-terminal" evidence="4">
    <location>
        <begin position="35"/>
        <end position="124"/>
    </location>
</feature>
<dbReference type="RefSeq" id="XP_011401497.1">
    <property type="nucleotide sequence ID" value="XM_011403195.1"/>
</dbReference>
<name>A0A087S9W6_AUXPR</name>